<comment type="caution">
    <text evidence="4">The sequence shown here is derived from an EMBL/GenBank/DDBJ whole genome shotgun (WGS) entry which is preliminary data.</text>
</comment>
<dbReference type="CDD" id="cd00156">
    <property type="entry name" value="REC"/>
    <property type="match status" value="1"/>
</dbReference>
<keyword evidence="1" id="KW-0238">DNA-binding</keyword>
<evidence type="ECO:0000313" key="4">
    <source>
        <dbReference type="EMBL" id="NEG69850.1"/>
    </source>
</evidence>
<evidence type="ECO:0000256" key="1">
    <source>
        <dbReference type="ARBA" id="ARBA00023125"/>
    </source>
</evidence>
<dbReference type="Gene3D" id="1.10.10.10">
    <property type="entry name" value="Winged helix-like DNA-binding domain superfamily/Winged helix DNA-binding domain"/>
    <property type="match status" value="1"/>
</dbReference>
<comment type="caution">
    <text evidence="2">Lacks conserved residue(s) required for the propagation of feature annotation.</text>
</comment>
<dbReference type="Pfam" id="PF00072">
    <property type="entry name" value="Response_reg"/>
    <property type="match status" value="1"/>
</dbReference>
<feature type="domain" description="Response regulatory" evidence="3">
    <location>
        <begin position="7"/>
        <end position="124"/>
    </location>
</feature>
<keyword evidence="5" id="KW-1185">Reference proteome</keyword>
<evidence type="ECO:0000313" key="5">
    <source>
        <dbReference type="Proteomes" id="UP000469292"/>
    </source>
</evidence>
<dbReference type="EMBL" id="VYSG01000001">
    <property type="protein sequence ID" value="NEG69850.1"/>
    <property type="molecule type" value="Genomic_DNA"/>
</dbReference>
<reference evidence="4 5" key="1">
    <citation type="submission" date="2019-09" db="EMBL/GenBank/DDBJ databases">
        <title>Phylogenetic characterization of a novel taxon of the genus Bifidobacterium: Bifidobacterium choloepi sp. nov.</title>
        <authorList>
            <person name="Modesto M."/>
            <person name="Satti M."/>
        </authorList>
    </citation>
    <scope>NUCLEOTIDE SEQUENCE [LARGE SCALE GENOMIC DNA]</scope>
    <source>
        <strain evidence="4 5">BRDM6</strain>
    </source>
</reference>
<dbReference type="SUPFAM" id="SSF52172">
    <property type="entry name" value="CheY-like"/>
    <property type="match status" value="1"/>
</dbReference>
<dbReference type="SUPFAM" id="SSF46894">
    <property type="entry name" value="C-terminal effector domain of the bipartite response regulators"/>
    <property type="match status" value="1"/>
</dbReference>
<dbReference type="InterPro" id="IPR000792">
    <property type="entry name" value="Tscrpt_reg_LuxR_C"/>
</dbReference>
<accession>A0A6I5NBI3</accession>
<dbReference type="InterPro" id="IPR036388">
    <property type="entry name" value="WH-like_DNA-bd_sf"/>
</dbReference>
<dbReference type="RefSeq" id="WP_163227373.1">
    <property type="nucleotide sequence ID" value="NZ_VYSG01000001.1"/>
</dbReference>
<dbReference type="Proteomes" id="UP000469292">
    <property type="component" value="Unassembled WGS sequence"/>
</dbReference>
<evidence type="ECO:0000256" key="2">
    <source>
        <dbReference type="PROSITE-ProRule" id="PRU00169"/>
    </source>
</evidence>
<dbReference type="InterPro" id="IPR016032">
    <property type="entry name" value="Sig_transdc_resp-reg_C-effctor"/>
</dbReference>
<dbReference type="InterPro" id="IPR011006">
    <property type="entry name" value="CheY-like_superfamily"/>
</dbReference>
<dbReference type="Gene3D" id="3.40.50.2300">
    <property type="match status" value="1"/>
</dbReference>
<dbReference type="GO" id="GO:0003677">
    <property type="term" value="F:DNA binding"/>
    <property type="evidence" value="ECO:0007669"/>
    <property type="project" value="UniProtKB-KW"/>
</dbReference>
<evidence type="ECO:0000259" key="3">
    <source>
        <dbReference type="PROSITE" id="PS50110"/>
    </source>
</evidence>
<protein>
    <submittedName>
        <fullName evidence="4">Response regulator transcription factor</fullName>
    </submittedName>
</protein>
<proteinExistence type="predicted"/>
<sequence length="215" mass="23985">MRRPKLHIAIVEPDDFARQALTALLQRKLQATVRAFRGNEPLILDDLARCGAYQVIVVSMVFDRTSGPAFCQAIRRRNGTTPILGITALPLQRFHAAMVSAGAQGLASKTAAGTVIRSVLAMASGMVMPDFRMPELAHARICARQEANDPVLTAHDCELLHCFLFYKADLDAMSQELGISRDTVRKSMKRLQRKLKCRSSVELYCYALDHEHYEV</sequence>
<dbReference type="PROSITE" id="PS50110">
    <property type="entry name" value="RESPONSE_REGULATORY"/>
    <property type="match status" value="1"/>
</dbReference>
<dbReference type="AlphaFoldDB" id="A0A6I5NBI3"/>
<dbReference type="GO" id="GO:0000160">
    <property type="term" value="P:phosphorelay signal transduction system"/>
    <property type="evidence" value="ECO:0007669"/>
    <property type="project" value="InterPro"/>
</dbReference>
<name>A0A6I5NBI3_9BIFI</name>
<dbReference type="InterPro" id="IPR001789">
    <property type="entry name" value="Sig_transdc_resp-reg_receiver"/>
</dbReference>
<organism evidence="4 5">
    <name type="scientific">Bifidobacterium choloepi</name>
    <dbReference type="NCBI Taxonomy" id="2614131"/>
    <lineage>
        <taxon>Bacteria</taxon>
        <taxon>Bacillati</taxon>
        <taxon>Actinomycetota</taxon>
        <taxon>Actinomycetes</taxon>
        <taxon>Bifidobacteriales</taxon>
        <taxon>Bifidobacteriaceae</taxon>
        <taxon>Bifidobacterium</taxon>
    </lineage>
</organism>
<dbReference type="GO" id="GO:0006355">
    <property type="term" value="P:regulation of DNA-templated transcription"/>
    <property type="evidence" value="ECO:0007669"/>
    <property type="project" value="InterPro"/>
</dbReference>
<dbReference type="Pfam" id="PF00196">
    <property type="entry name" value="GerE"/>
    <property type="match status" value="1"/>
</dbReference>
<gene>
    <name evidence="4" type="ORF">F6S87_04375</name>
</gene>